<evidence type="ECO:0000313" key="2">
    <source>
        <dbReference type="EMBL" id="THD22514.1"/>
    </source>
</evidence>
<evidence type="ECO:0000259" key="1">
    <source>
        <dbReference type="Pfam" id="PF25325"/>
    </source>
</evidence>
<organism evidence="2 3">
    <name type="scientific">Fasciola hepatica</name>
    <name type="common">Liver fluke</name>
    <dbReference type="NCBI Taxonomy" id="6192"/>
    <lineage>
        <taxon>Eukaryota</taxon>
        <taxon>Metazoa</taxon>
        <taxon>Spiralia</taxon>
        <taxon>Lophotrochozoa</taxon>
        <taxon>Platyhelminthes</taxon>
        <taxon>Trematoda</taxon>
        <taxon>Digenea</taxon>
        <taxon>Plagiorchiida</taxon>
        <taxon>Echinostomata</taxon>
        <taxon>Echinostomatoidea</taxon>
        <taxon>Fasciolidae</taxon>
        <taxon>Fasciola</taxon>
    </lineage>
</organism>
<name>A0A4E0R8R6_FASHE</name>
<protein>
    <submittedName>
        <fullName evidence="2">EF-hand domain-containing family member B</fullName>
    </submittedName>
</protein>
<feature type="domain" description="EFHB C-terminal EF-hand" evidence="1">
    <location>
        <begin position="550"/>
        <end position="631"/>
    </location>
</feature>
<dbReference type="Proteomes" id="UP000230066">
    <property type="component" value="Unassembled WGS sequence"/>
</dbReference>
<dbReference type="InterPro" id="IPR057428">
    <property type="entry name" value="EFHB_EF-hand_C"/>
</dbReference>
<dbReference type="Pfam" id="PF25325">
    <property type="entry name" value="EF-hand_EFHB_C"/>
    <property type="match status" value="1"/>
</dbReference>
<accession>A0A4E0R8R6</accession>
<dbReference type="AlphaFoldDB" id="A0A4E0R8R6"/>
<reference evidence="2" key="1">
    <citation type="submission" date="2019-03" db="EMBL/GenBank/DDBJ databases">
        <title>Improved annotation for the trematode Fasciola hepatica.</title>
        <authorList>
            <person name="Choi Y.-J."/>
            <person name="Martin J."/>
            <person name="Mitreva M."/>
        </authorList>
    </citation>
    <scope>NUCLEOTIDE SEQUENCE [LARGE SCALE GENOMIC DNA]</scope>
</reference>
<evidence type="ECO:0000313" key="3">
    <source>
        <dbReference type="Proteomes" id="UP000230066"/>
    </source>
</evidence>
<dbReference type="EMBL" id="JXXN02002707">
    <property type="protein sequence ID" value="THD22514.1"/>
    <property type="molecule type" value="Genomic_DNA"/>
</dbReference>
<sequence length="651" mass="74038">MVLCEELKIKIPSKEAKFCYGAPYIDRFYNTTPAGTRKECSKLTVKHCLEHLIRPPSPEVVKKLNSWCNPGVEERRTFHALINDPQLKEARDMRHGLVSKDRTDIKELIRPKEPTAIEDLTINTKEEIYDSVKRKPLGSCPRPNIPPNIDPVNTTFGVPSVYNEGVGPLVNPPKRRVDILREEQADRIHYLISHKRLLPGEQGHRRYVGFDPTKTFGLKYRSDPRGTFVRRALNWVSEDQAKFQSPVMSQRQFDFNERYQNKLGKARDPIADTMNLPEDHAFGLPLASGEPTVGQLLHGRVPREIIGLPFENITGKSTATKDQLCLDTGEQRTMLLSVVHHALRRAAFGRGPEMTAVMCQRAKGANLLPMTEARTLFSFFDVPLDEELTELVFDTVSVEAPPDMVEAVRKTQQEKVPKNVLIEKTLGNSDQTEWAVDWRLLAAFLDCNRQIGGAEWTKLKDCGCAWTKSQKAERFEPVDAVRRRLRKAIDANVLTFTTSNGQYQGESEGLVPSDCWLRLGKPPVLRNRPVPKNRGCLDKKDYGDEAGIRSVLQPNVFTEYGLTQRDLLMLRGKDEIRRIIEGCGLSGYFNPNIAFDDVWNKAAEVDKDLLQELASKDGERVSLYSFREVLFGKRAEEIRRTVNREYTEMCC</sequence>
<gene>
    <name evidence="2" type="ORF">D915_006830</name>
</gene>
<comment type="caution">
    <text evidence="2">The sequence shown here is derived from an EMBL/GenBank/DDBJ whole genome shotgun (WGS) entry which is preliminary data.</text>
</comment>
<keyword evidence="3" id="KW-1185">Reference proteome</keyword>
<proteinExistence type="predicted"/>